<dbReference type="PANTHER" id="PTHR13412:SF0">
    <property type="entry name" value="T-CELL IMMUNOMODULATORY PROTEIN"/>
    <property type="match status" value="1"/>
</dbReference>
<protein>
    <recommendedName>
        <fullName evidence="5">VCBS repeat-containing protein</fullName>
    </recommendedName>
</protein>
<dbReference type="EMBL" id="JMKJ01000580">
    <property type="protein sequence ID" value="KGG50408.1"/>
    <property type="molecule type" value="Genomic_DNA"/>
</dbReference>
<evidence type="ECO:0000313" key="4">
    <source>
        <dbReference type="Proteomes" id="UP000029725"/>
    </source>
</evidence>
<dbReference type="HOGENOM" id="CLU_1332224_0_0_1"/>
<dbReference type="AlphaFoldDB" id="A0A098VN04"/>
<keyword evidence="1 2" id="KW-0732">Signal</keyword>
<feature type="chain" id="PRO_5001950533" description="VCBS repeat-containing protein" evidence="2">
    <location>
        <begin position="22"/>
        <end position="206"/>
    </location>
</feature>
<dbReference type="Proteomes" id="UP000029725">
    <property type="component" value="Unassembled WGS sequence"/>
</dbReference>
<dbReference type="GeneID" id="25260702"/>
<keyword evidence="4" id="KW-1185">Reference proteome</keyword>
<dbReference type="VEuPathDB" id="MicrosporidiaDB:DI09_70p30"/>
<name>A0A098VN04_9MICR</name>
<proteinExistence type="predicted"/>
<evidence type="ECO:0000256" key="2">
    <source>
        <dbReference type="SAM" id="SignalP"/>
    </source>
</evidence>
<dbReference type="Pfam" id="PF13517">
    <property type="entry name" value="FG-GAP_3"/>
    <property type="match status" value="1"/>
</dbReference>
<evidence type="ECO:0000256" key="1">
    <source>
        <dbReference type="ARBA" id="ARBA00022729"/>
    </source>
</evidence>
<accession>A0A098VN04</accession>
<evidence type="ECO:0008006" key="5">
    <source>
        <dbReference type="Google" id="ProtNLM"/>
    </source>
</evidence>
<dbReference type="OrthoDB" id="10022113at2759"/>
<dbReference type="InterPro" id="IPR028994">
    <property type="entry name" value="Integrin_alpha_N"/>
</dbReference>
<gene>
    <name evidence="3" type="ORF">DI09_70p30</name>
</gene>
<dbReference type="InterPro" id="IPR024881">
    <property type="entry name" value="Tip"/>
</dbReference>
<organism evidence="3 4">
    <name type="scientific">Mitosporidium daphniae</name>
    <dbReference type="NCBI Taxonomy" id="1485682"/>
    <lineage>
        <taxon>Eukaryota</taxon>
        <taxon>Fungi</taxon>
        <taxon>Fungi incertae sedis</taxon>
        <taxon>Microsporidia</taxon>
        <taxon>Mitosporidium</taxon>
    </lineage>
</organism>
<dbReference type="SUPFAM" id="SSF69318">
    <property type="entry name" value="Integrin alpha N-terminal domain"/>
    <property type="match status" value="1"/>
</dbReference>
<dbReference type="RefSeq" id="XP_013236846.1">
    <property type="nucleotide sequence ID" value="XM_013381392.1"/>
</dbReference>
<evidence type="ECO:0000313" key="3">
    <source>
        <dbReference type="EMBL" id="KGG50408.1"/>
    </source>
</evidence>
<dbReference type="InterPro" id="IPR013517">
    <property type="entry name" value="FG-GAP"/>
</dbReference>
<comment type="caution">
    <text evidence="3">The sequence shown here is derived from an EMBL/GenBank/DDBJ whole genome shotgun (WGS) entry which is preliminary data.</text>
</comment>
<dbReference type="GO" id="GO:0005886">
    <property type="term" value="C:plasma membrane"/>
    <property type="evidence" value="ECO:0007669"/>
    <property type="project" value="TreeGrafter"/>
</dbReference>
<feature type="signal peptide" evidence="2">
    <location>
        <begin position="1"/>
        <end position="21"/>
    </location>
</feature>
<sequence>MNKKIALVLVLAYAAIFRCFPEFPHFSSDSPYFYLKDLGIPYGYSLFSFGDFNSDRFVDLVLVDLAASNITIFYWDEDALLFVPSNIEIQLNEQIQPQSIVSIVPSDYNLDGFLDLLVTVHIQPKSLLYSSSSVYKHFVYFFDGEAFSNPVALPDTHDELLILDYFGNMHVSFLGIPGLSPESTSGNQISIFTIEKDSEGKFLPQR</sequence>
<dbReference type="PANTHER" id="PTHR13412">
    <property type="entry name" value="T-CELL IMMUNOMODULATORY PROTEIN HOMOLOG"/>
    <property type="match status" value="1"/>
</dbReference>
<reference evidence="3 4" key="1">
    <citation type="submission" date="2014-04" db="EMBL/GenBank/DDBJ databases">
        <title>A new species of microsporidia sheds light on the evolution of extreme parasitism.</title>
        <authorList>
            <person name="Haag K.L."/>
            <person name="James T.Y."/>
            <person name="Larsson R."/>
            <person name="Schaer T.M."/>
            <person name="Refardt D."/>
            <person name="Pombert J.-F."/>
            <person name="Ebert D."/>
        </authorList>
    </citation>
    <scope>NUCLEOTIDE SEQUENCE [LARGE SCALE GENOMIC DNA]</scope>
    <source>
        <strain evidence="3 4">UGP3</strain>
        <tissue evidence="3">Spores</tissue>
    </source>
</reference>